<keyword evidence="1" id="KW-0812">Transmembrane</keyword>
<feature type="signal peptide" evidence="2">
    <location>
        <begin position="1"/>
        <end position="16"/>
    </location>
</feature>
<dbReference type="AlphaFoldDB" id="A0AA36CEI2"/>
<name>A0AA36CEI2_9BILA</name>
<keyword evidence="1" id="KW-0472">Membrane</keyword>
<sequence>MRPILIISLFAATISSHRLFYIHRGSEHYIATENVPTQGYMKIDDEKAQLFKRVWLFRSTELKVDDTLEVTAEHKQPTFCLCRNAATNYLDHLLDDGLLTVHCERTTGKQPKSWTQDPDTIAMCVLCFGIGILAGVAVMISGDHETRSAKNKTKQQKSA</sequence>
<comment type="caution">
    <text evidence="3">The sequence shown here is derived from an EMBL/GenBank/DDBJ whole genome shotgun (WGS) entry which is preliminary data.</text>
</comment>
<evidence type="ECO:0000256" key="2">
    <source>
        <dbReference type="SAM" id="SignalP"/>
    </source>
</evidence>
<evidence type="ECO:0000313" key="3">
    <source>
        <dbReference type="EMBL" id="CAJ0567516.1"/>
    </source>
</evidence>
<gene>
    <name evidence="3" type="ORF">MSPICULIGERA_LOCUS6067</name>
</gene>
<keyword evidence="4" id="KW-1185">Reference proteome</keyword>
<reference evidence="3" key="1">
    <citation type="submission" date="2023-06" db="EMBL/GenBank/DDBJ databases">
        <authorList>
            <person name="Delattre M."/>
        </authorList>
    </citation>
    <scope>NUCLEOTIDE SEQUENCE</scope>
    <source>
        <strain evidence="3">AF72</strain>
    </source>
</reference>
<evidence type="ECO:0000313" key="4">
    <source>
        <dbReference type="Proteomes" id="UP001177023"/>
    </source>
</evidence>
<feature type="chain" id="PRO_5041334922" evidence="2">
    <location>
        <begin position="17"/>
        <end position="159"/>
    </location>
</feature>
<proteinExistence type="predicted"/>
<organism evidence="3 4">
    <name type="scientific">Mesorhabditis spiculigera</name>
    <dbReference type="NCBI Taxonomy" id="96644"/>
    <lineage>
        <taxon>Eukaryota</taxon>
        <taxon>Metazoa</taxon>
        <taxon>Ecdysozoa</taxon>
        <taxon>Nematoda</taxon>
        <taxon>Chromadorea</taxon>
        <taxon>Rhabditida</taxon>
        <taxon>Rhabditina</taxon>
        <taxon>Rhabditomorpha</taxon>
        <taxon>Rhabditoidea</taxon>
        <taxon>Rhabditidae</taxon>
        <taxon>Mesorhabditinae</taxon>
        <taxon>Mesorhabditis</taxon>
    </lineage>
</organism>
<evidence type="ECO:0000256" key="1">
    <source>
        <dbReference type="SAM" id="Phobius"/>
    </source>
</evidence>
<keyword evidence="2" id="KW-0732">Signal</keyword>
<keyword evidence="1" id="KW-1133">Transmembrane helix</keyword>
<dbReference type="EMBL" id="CATQJA010001494">
    <property type="protein sequence ID" value="CAJ0567516.1"/>
    <property type="molecule type" value="Genomic_DNA"/>
</dbReference>
<dbReference type="Proteomes" id="UP001177023">
    <property type="component" value="Unassembled WGS sequence"/>
</dbReference>
<feature type="non-terminal residue" evidence="3">
    <location>
        <position position="159"/>
    </location>
</feature>
<feature type="transmembrane region" description="Helical" evidence="1">
    <location>
        <begin position="120"/>
        <end position="140"/>
    </location>
</feature>
<accession>A0AA36CEI2</accession>
<protein>
    <submittedName>
        <fullName evidence="3">Uncharacterized protein</fullName>
    </submittedName>
</protein>